<keyword evidence="2" id="KW-1185">Reference proteome</keyword>
<proteinExistence type="predicted"/>
<evidence type="ECO:0000313" key="2">
    <source>
        <dbReference type="Proteomes" id="UP000316621"/>
    </source>
</evidence>
<dbReference type="EMBL" id="CM010719">
    <property type="protein sequence ID" value="RZC61161.1"/>
    <property type="molecule type" value="Genomic_DNA"/>
</dbReference>
<organism evidence="1 2">
    <name type="scientific">Papaver somniferum</name>
    <name type="common">Opium poppy</name>
    <dbReference type="NCBI Taxonomy" id="3469"/>
    <lineage>
        <taxon>Eukaryota</taxon>
        <taxon>Viridiplantae</taxon>
        <taxon>Streptophyta</taxon>
        <taxon>Embryophyta</taxon>
        <taxon>Tracheophyta</taxon>
        <taxon>Spermatophyta</taxon>
        <taxon>Magnoliopsida</taxon>
        <taxon>Ranunculales</taxon>
        <taxon>Papaveraceae</taxon>
        <taxon>Papaveroideae</taxon>
        <taxon>Papaver</taxon>
    </lineage>
</organism>
<reference evidence="1 2" key="1">
    <citation type="journal article" date="2018" name="Science">
        <title>The opium poppy genome and morphinan production.</title>
        <authorList>
            <person name="Guo L."/>
            <person name="Winzer T."/>
            <person name="Yang X."/>
            <person name="Li Y."/>
            <person name="Ning Z."/>
            <person name="He Z."/>
            <person name="Teodor R."/>
            <person name="Lu Y."/>
            <person name="Bowser T.A."/>
            <person name="Graham I.A."/>
            <person name="Ye K."/>
        </authorList>
    </citation>
    <scope>NUCLEOTIDE SEQUENCE [LARGE SCALE GENOMIC DNA]</scope>
    <source>
        <strain evidence="2">cv. HN1</strain>
        <tissue evidence="1">Leaves</tissue>
    </source>
</reference>
<dbReference type="AlphaFoldDB" id="A0A4Y7JMG2"/>
<name>A0A4Y7JMG2_PAPSO</name>
<dbReference type="Gramene" id="RZC61161">
    <property type="protein sequence ID" value="RZC61161"/>
    <property type="gene ID" value="C5167_022912"/>
</dbReference>
<accession>A0A4Y7JMG2</accession>
<evidence type="ECO:0000313" key="1">
    <source>
        <dbReference type="EMBL" id="RZC61161.1"/>
    </source>
</evidence>
<sequence length="143" mass="16651">MRERVIQELGLLLVEQVKENSKTGGMVPGKLSFMQSGKHAAILKKAKQFITETRCFDDGLEPYMSWRLETIEDDNLLKHEMSSFSRENRVWKVLIWIRKQQEDGIAVMIRRRCWSSRSRGDNEGSIEERPMLLLQDLVQALSV</sequence>
<gene>
    <name evidence="1" type="ORF">C5167_022912</name>
</gene>
<protein>
    <submittedName>
        <fullName evidence="1">Uncharacterized protein</fullName>
    </submittedName>
</protein>
<dbReference type="Proteomes" id="UP000316621">
    <property type="component" value="Chromosome 5"/>
</dbReference>